<protein>
    <recommendedName>
        <fullName evidence="2">Fido domain-containing protein</fullName>
    </recommendedName>
</protein>
<dbReference type="InterPro" id="IPR040198">
    <property type="entry name" value="Fido_containing"/>
</dbReference>
<dbReference type="InterPro" id="IPR003812">
    <property type="entry name" value="Fido"/>
</dbReference>
<dbReference type="AlphaFoldDB" id="A0A8J3ACM9"/>
<reference evidence="3" key="2">
    <citation type="submission" date="2020-09" db="EMBL/GenBank/DDBJ databases">
        <authorList>
            <person name="Sun Q."/>
            <person name="Zhou Y."/>
        </authorList>
    </citation>
    <scope>NUCLEOTIDE SEQUENCE</scope>
    <source>
        <strain evidence="3">CGMCC 1.14988</strain>
    </source>
</reference>
<gene>
    <name evidence="3" type="ORF">GCM10011354_30650</name>
</gene>
<feature type="domain" description="Fido" evidence="2">
    <location>
        <begin position="127"/>
        <end position="280"/>
    </location>
</feature>
<evidence type="ECO:0000313" key="3">
    <source>
        <dbReference type="EMBL" id="GGI08751.1"/>
    </source>
</evidence>
<dbReference type="PROSITE" id="PS51459">
    <property type="entry name" value="FIDO"/>
    <property type="match status" value="1"/>
</dbReference>
<evidence type="ECO:0000256" key="1">
    <source>
        <dbReference type="PIRSR" id="PIRSR640198-1"/>
    </source>
</evidence>
<accession>A0A8J3ACM9</accession>
<dbReference type="EMBL" id="BMHA01000013">
    <property type="protein sequence ID" value="GGI08751.1"/>
    <property type="molecule type" value="Genomic_DNA"/>
</dbReference>
<dbReference type="PANTHER" id="PTHR13504">
    <property type="entry name" value="FIDO DOMAIN-CONTAINING PROTEIN DDB_G0283145"/>
    <property type="match status" value="1"/>
</dbReference>
<evidence type="ECO:0000259" key="2">
    <source>
        <dbReference type="PROSITE" id="PS51459"/>
    </source>
</evidence>
<dbReference type="RefSeq" id="WP_130648820.1">
    <property type="nucleotide sequence ID" value="NZ_BMHA01000013.1"/>
</dbReference>
<name>A0A8J3ACM9_9ACTN</name>
<keyword evidence="4" id="KW-1185">Reference proteome</keyword>
<sequence>MSEADVRHTVGAHLAGLVRRADELARLLPERETGDERVEARRREATLASLRLDGSPVATWPDPARLAALDPDAAVRGDAGGEGTRGSWFDTMRTFDDPPDEDLQLRELRGVLAALAADDLVEDLARAPATALRELHRRLTVGLVAGDRAGRLRRTEQAVHDASVGRIVYFTADPEALPAAFDALVGWLAGPATELPVVVASGILHLRLLQLHPFEAANGRLARAAARLWLRRGARDPLGLAVPELALARDPLGYHEEVARSSRRRDASVWLERWAEAVVDGLRGSARDLGLLRPEVDATALAPLGTNFTVADVRDLPTVADLPAAVEQLERWLDAGLVERVPGSRGLRFLVPGPAVAGNG</sequence>
<comment type="caution">
    <text evidence="3">The sequence shown here is derived from an EMBL/GenBank/DDBJ whole genome shotgun (WGS) entry which is preliminary data.</text>
</comment>
<dbReference type="Pfam" id="PF02661">
    <property type="entry name" value="Fic"/>
    <property type="match status" value="1"/>
</dbReference>
<organism evidence="3 4">
    <name type="scientific">Egicoccus halophilus</name>
    <dbReference type="NCBI Taxonomy" id="1670830"/>
    <lineage>
        <taxon>Bacteria</taxon>
        <taxon>Bacillati</taxon>
        <taxon>Actinomycetota</taxon>
        <taxon>Nitriliruptoria</taxon>
        <taxon>Egicoccales</taxon>
        <taxon>Egicoccaceae</taxon>
        <taxon>Egicoccus</taxon>
    </lineage>
</organism>
<dbReference type="PANTHER" id="PTHR13504:SF38">
    <property type="entry name" value="FIDO DOMAIN-CONTAINING PROTEIN"/>
    <property type="match status" value="1"/>
</dbReference>
<proteinExistence type="predicted"/>
<reference evidence="3" key="1">
    <citation type="journal article" date="2014" name="Int. J. Syst. Evol. Microbiol.">
        <title>Complete genome sequence of Corynebacterium casei LMG S-19264T (=DSM 44701T), isolated from a smear-ripened cheese.</title>
        <authorList>
            <consortium name="US DOE Joint Genome Institute (JGI-PGF)"/>
            <person name="Walter F."/>
            <person name="Albersmeier A."/>
            <person name="Kalinowski J."/>
            <person name="Ruckert C."/>
        </authorList>
    </citation>
    <scope>NUCLEOTIDE SEQUENCE</scope>
    <source>
        <strain evidence="3">CGMCC 1.14988</strain>
    </source>
</reference>
<feature type="active site" evidence="1">
    <location>
        <position position="212"/>
    </location>
</feature>
<dbReference type="OrthoDB" id="5241763at2"/>
<evidence type="ECO:0000313" key="4">
    <source>
        <dbReference type="Proteomes" id="UP000650511"/>
    </source>
</evidence>
<dbReference type="SUPFAM" id="SSF140931">
    <property type="entry name" value="Fic-like"/>
    <property type="match status" value="1"/>
</dbReference>
<dbReference type="InterPro" id="IPR036597">
    <property type="entry name" value="Fido-like_dom_sf"/>
</dbReference>
<dbReference type="Proteomes" id="UP000650511">
    <property type="component" value="Unassembled WGS sequence"/>
</dbReference>
<dbReference type="Gene3D" id="1.10.3290.10">
    <property type="entry name" value="Fido-like domain"/>
    <property type="match status" value="1"/>
</dbReference>